<name>A0A382HBX3_9ZZZZ</name>
<dbReference type="AlphaFoldDB" id="A0A382HBX3"/>
<proteinExistence type="predicted"/>
<gene>
    <name evidence="1" type="ORF">METZ01_LOCUS237513</name>
</gene>
<evidence type="ECO:0000313" key="1">
    <source>
        <dbReference type="EMBL" id="SVB84659.1"/>
    </source>
</evidence>
<protein>
    <submittedName>
        <fullName evidence="1">Uncharacterized protein</fullName>
    </submittedName>
</protein>
<dbReference type="EMBL" id="UINC01060296">
    <property type="protein sequence ID" value="SVB84659.1"/>
    <property type="molecule type" value="Genomic_DNA"/>
</dbReference>
<reference evidence="1" key="1">
    <citation type="submission" date="2018-05" db="EMBL/GenBank/DDBJ databases">
        <authorList>
            <person name="Lanie J.A."/>
            <person name="Ng W.-L."/>
            <person name="Kazmierczak K.M."/>
            <person name="Andrzejewski T.M."/>
            <person name="Davidsen T.M."/>
            <person name="Wayne K.J."/>
            <person name="Tettelin H."/>
            <person name="Glass J.I."/>
            <person name="Rusch D."/>
            <person name="Podicherti R."/>
            <person name="Tsui H.-C.T."/>
            <person name="Winkler M.E."/>
        </authorList>
    </citation>
    <scope>NUCLEOTIDE SEQUENCE</scope>
</reference>
<organism evidence="1">
    <name type="scientific">marine metagenome</name>
    <dbReference type="NCBI Taxonomy" id="408172"/>
    <lineage>
        <taxon>unclassified sequences</taxon>
        <taxon>metagenomes</taxon>
        <taxon>ecological metagenomes</taxon>
    </lineage>
</organism>
<accession>A0A382HBX3</accession>
<sequence>MRHHPSTMAYRFRRLAYRFQFSDLTIKADNDIVLMAEKCMWPLLNVCGAVHRTASTLFLSDWDGKPHGVGYLAAGTDMNRTEDGEK</sequence>